<accession>A0A5K8AGI8</accession>
<organism evidence="1 2">
    <name type="scientific">Desulfosarcina ovata subsp. ovata</name>
    <dbReference type="NCBI Taxonomy" id="2752305"/>
    <lineage>
        <taxon>Bacteria</taxon>
        <taxon>Pseudomonadati</taxon>
        <taxon>Thermodesulfobacteriota</taxon>
        <taxon>Desulfobacteria</taxon>
        <taxon>Desulfobacterales</taxon>
        <taxon>Desulfosarcinaceae</taxon>
        <taxon>Desulfosarcina</taxon>
    </lineage>
</organism>
<dbReference type="RefSeq" id="WP_155312654.1">
    <property type="nucleotide sequence ID" value="NZ_AP021879.1"/>
</dbReference>
<keyword evidence="2" id="KW-1185">Reference proteome</keyword>
<evidence type="ECO:0000313" key="1">
    <source>
        <dbReference type="EMBL" id="BBO91805.1"/>
    </source>
</evidence>
<dbReference type="EMBL" id="AP021879">
    <property type="protein sequence ID" value="BBO91805.1"/>
    <property type="molecule type" value="Genomic_DNA"/>
</dbReference>
<evidence type="ECO:0000313" key="2">
    <source>
        <dbReference type="Proteomes" id="UP000422108"/>
    </source>
</evidence>
<dbReference type="AlphaFoldDB" id="A0A5K8AGI8"/>
<sequence length="59" mass="6971">MATRWHIIYCDEQMDPCPVTEFIERCAPKHQVKIIRFLFLLEEMGPTLQKKAPSQMAHL</sequence>
<dbReference type="Proteomes" id="UP000422108">
    <property type="component" value="Chromosome"/>
</dbReference>
<protein>
    <submittedName>
        <fullName evidence="1">Uncharacterized protein</fullName>
    </submittedName>
</protein>
<name>A0A5K8AGI8_9BACT</name>
<proteinExistence type="predicted"/>
<reference evidence="1 2" key="1">
    <citation type="submission" date="2019-11" db="EMBL/GenBank/DDBJ databases">
        <title>Comparative genomics of hydrocarbon-degrading Desulfosarcina strains.</title>
        <authorList>
            <person name="Watanabe M."/>
            <person name="Kojima H."/>
            <person name="Fukui M."/>
        </authorList>
    </citation>
    <scope>NUCLEOTIDE SEQUENCE [LARGE SCALE GENOMIC DNA]</scope>
    <source>
        <strain evidence="2">oXyS1</strain>
    </source>
</reference>
<gene>
    <name evidence="1" type="ORF">DSCOOX_49850</name>
</gene>